<dbReference type="STRING" id="644358.A0A0C4DZE5"/>
<dbReference type="VEuPathDB" id="FungiDB:MAPG_05444"/>
<reference evidence="1" key="2">
    <citation type="submission" date="2010-05" db="EMBL/GenBank/DDBJ databases">
        <title>The Genome Sequence of Magnaporthe poae strain ATCC 64411.</title>
        <authorList>
            <consortium name="The Broad Institute Genome Sequencing Platform"/>
            <consortium name="Broad Institute Genome Sequencing Center for Infectious Disease"/>
            <person name="Ma L.-J."/>
            <person name="Dead R."/>
            <person name="Young S."/>
            <person name="Zeng Q."/>
            <person name="Koehrsen M."/>
            <person name="Alvarado L."/>
            <person name="Berlin A."/>
            <person name="Chapman S.B."/>
            <person name="Chen Z."/>
            <person name="Freedman E."/>
            <person name="Gellesch M."/>
            <person name="Goldberg J."/>
            <person name="Griggs A."/>
            <person name="Gujja S."/>
            <person name="Heilman E.R."/>
            <person name="Heiman D."/>
            <person name="Hepburn T."/>
            <person name="Howarth C."/>
            <person name="Jen D."/>
            <person name="Larson L."/>
            <person name="Mehta T."/>
            <person name="Neiman D."/>
            <person name="Pearson M."/>
            <person name="Roberts A."/>
            <person name="Saif S."/>
            <person name="Shea T."/>
            <person name="Shenoy N."/>
            <person name="Sisk P."/>
            <person name="Stolte C."/>
            <person name="Sykes S."/>
            <person name="Walk T."/>
            <person name="White J."/>
            <person name="Yandava C."/>
            <person name="Haas B."/>
            <person name="Nusbaum C."/>
            <person name="Birren B."/>
        </authorList>
    </citation>
    <scope>NUCLEOTIDE SEQUENCE</scope>
    <source>
        <strain evidence="1">ATCC 64411</strain>
    </source>
</reference>
<accession>A0A0C4DZE5</accession>
<dbReference type="Proteomes" id="UP000011715">
    <property type="component" value="Unassembled WGS sequence"/>
</dbReference>
<evidence type="ECO:0000313" key="3">
    <source>
        <dbReference type="Proteomes" id="UP000011715"/>
    </source>
</evidence>
<proteinExistence type="predicted"/>
<evidence type="ECO:0000313" key="1">
    <source>
        <dbReference type="EMBL" id="KLU86431.1"/>
    </source>
</evidence>
<reference evidence="3" key="1">
    <citation type="submission" date="2010-05" db="EMBL/GenBank/DDBJ databases">
        <title>The genome sequence of Magnaporthe poae strain ATCC 64411.</title>
        <authorList>
            <person name="Ma L.-J."/>
            <person name="Dead R."/>
            <person name="Young S."/>
            <person name="Zeng Q."/>
            <person name="Koehrsen M."/>
            <person name="Alvarado L."/>
            <person name="Berlin A."/>
            <person name="Chapman S.B."/>
            <person name="Chen Z."/>
            <person name="Freedman E."/>
            <person name="Gellesch M."/>
            <person name="Goldberg J."/>
            <person name="Griggs A."/>
            <person name="Gujja S."/>
            <person name="Heilman E.R."/>
            <person name="Heiman D."/>
            <person name="Hepburn T."/>
            <person name="Howarth C."/>
            <person name="Jen D."/>
            <person name="Larson L."/>
            <person name="Mehta T."/>
            <person name="Neiman D."/>
            <person name="Pearson M."/>
            <person name="Roberts A."/>
            <person name="Saif S."/>
            <person name="Shea T."/>
            <person name="Shenoy N."/>
            <person name="Sisk P."/>
            <person name="Stolte C."/>
            <person name="Sykes S."/>
            <person name="Walk T."/>
            <person name="White J."/>
            <person name="Yandava C."/>
            <person name="Haas B."/>
            <person name="Nusbaum C."/>
            <person name="Birren B."/>
        </authorList>
    </citation>
    <scope>NUCLEOTIDE SEQUENCE [LARGE SCALE GENOMIC DNA]</scope>
    <source>
        <strain evidence="3">ATCC 64411 / 73-15</strain>
    </source>
</reference>
<evidence type="ECO:0008006" key="4">
    <source>
        <dbReference type="Google" id="ProtNLM"/>
    </source>
</evidence>
<dbReference type="OrthoDB" id="198787at2759"/>
<dbReference type="EMBL" id="ADBL01001295">
    <property type="status" value="NOT_ANNOTATED_CDS"/>
    <property type="molecule type" value="Genomic_DNA"/>
</dbReference>
<organism evidence="2 3">
    <name type="scientific">Magnaporthiopsis poae (strain ATCC 64411 / 73-15)</name>
    <name type="common">Kentucky bluegrass fungus</name>
    <name type="synonym">Magnaporthe poae</name>
    <dbReference type="NCBI Taxonomy" id="644358"/>
    <lineage>
        <taxon>Eukaryota</taxon>
        <taxon>Fungi</taxon>
        <taxon>Dikarya</taxon>
        <taxon>Ascomycota</taxon>
        <taxon>Pezizomycotina</taxon>
        <taxon>Sordariomycetes</taxon>
        <taxon>Sordariomycetidae</taxon>
        <taxon>Magnaporthales</taxon>
        <taxon>Magnaporthaceae</taxon>
        <taxon>Magnaporthiopsis</taxon>
    </lineage>
</organism>
<gene>
    <name evidence="1" type="ORF">MAPG_05444</name>
</gene>
<dbReference type="eggNOG" id="KOG3028">
    <property type="taxonomic scope" value="Eukaryota"/>
</dbReference>
<protein>
    <recommendedName>
        <fullName evidence="4">Metaxin glutathione S-transferase domain-containing protein</fullName>
    </recommendedName>
</protein>
<dbReference type="EnsemblFungi" id="MAPG_05444T0">
    <property type="protein sequence ID" value="MAPG_05444T0"/>
    <property type="gene ID" value="MAPG_05444"/>
</dbReference>
<reference evidence="2" key="4">
    <citation type="journal article" date="2015" name="G3 (Bethesda)">
        <title>Genome sequences of three phytopathogenic species of the Magnaporthaceae family of fungi.</title>
        <authorList>
            <person name="Okagaki L.H."/>
            <person name="Nunes C.C."/>
            <person name="Sailsbery J."/>
            <person name="Clay B."/>
            <person name="Brown D."/>
            <person name="John T."/>
            <person name="Oh Y."/>
            <person name="Young N."/>
            <person name="Fitzgerald M."/>
            <person name="Haas B.J."/>
            <person name="Zeng Q."/>
            <person name="Young S."/>
            <person name="Adiconis X."/>
            <person name="Fan L."/>
            <person name="Levin J.Z."/>
            <person name="Mitchell T.K."/>
            <person name="Okubara P.A."/>
            <person name="Farman M.L."/>
            <person name="Kohn L.M."/>
            <person name="Birren B."/>
            <person name="Ma L.-J."/>
            <person name="Dean R.A."/>
        </authorList>
    </citation>
    <scope>NUCLEOTIDE SEQUENCE</scope>
    <source>
        <strain evidence="2">ATCC 64411 / 73-15</strain>
    </source>
</reference>
<dbReference type="EMBL" id="GL876969">
    <property type="protein sequence ID" value="KLU86431.1"/>
    <property type="molecule type" value="Genomic_DNA"/>
</dbReference>
<keyword evidence="3" id="KW-1185">Reference proteome</keyword>
<reference evidence="1" key="3">
    <citation type="submission" date="2011-03" db="EMBL/GenBank/DDBJ databases">
        <title>Annotation of Magnaporthe poae ATCC 64411.</title>
        <authorList>
            <person name="Ma L.-J."/>
            <person name="Dead R."/>
            <person name="Young S.K."/>
            <person name="Zeng Q."/>
            <person name="Gargeya S."/>
            <person name="Fitzgerald M."/>
            <person name="Haas B."/>
            <person name="Abouelleil A."/>
            <person name="Alvarado L."/>
            <person name="Arachchi H.M."/>
            <person name="Berlin A."/>
            <person name="Brown A."/>
            <person name="Chapman S.B."/>
            <person name="Chen Z."/>
            <person name="Dunbar C."/>
            <person name="Freedman E."/>
            <person name="Gearin G."/>
            <person name="Gellesch M."/>
            <person name="Goldberg J."/>
            <person name="Griggs A."/>
            <person name="Gujja S."/>
            <person name="Heiman D."/>
            <person name="Howarth C."/>
            <person name="Larson L."/>
            <person name="Lui A."/>
            <person name="MacDonald P.J.P."/>
            <person name="Mehta T."/>
            <person name="Montmayeur A."/>
            <person name="Murphy C."/>
            <person name="Neiman D."/>
            <person name="Pearson M."/>
            <person name="Priest M."/>
            <person name="Roberts A."/>
            <person name="Saif S."/>
            <person name="Shea T."/>
            <person name="Shenoy N."/>
            <person name="Sisk P."/>
            <person name="Stolte C."/>
            <person name="Sykes S."/>
            <person name="Yandava C."/>
            <person name="Wortman J."/>
            <person name="Nusbaum C."/>
            <person name="Birren B."/>
        </authorList>
    </citation>
    <scope>NUCLEOTIDE SEQUENCE</scope>
    <source>
        <strain evidence="1">ATCC 64411</strain>
    </source>
</reference>
<sequence>MFDAAVFAYTHLLLPGSGLEWADRRLCEAVEAFPALVRHRNRMLARLWDEDGAVGEWEKV</sequence>
<name>A0A0C4DZE5_MAGP6</name>
<evidence type="ECO:0000313" key="2">
    <source>
        <dbReference type="EnsemblFungi" id="MAPG_05444T0"/>
    </source>
</evidence>
<dbReference type="AlphaFoldDB" id="A0A0C4DZE5"/>
<reference evidence="2" key="5">
    <citation type="submission" date="2015-06" db="UniProtKB">
        <authorList>
            <consortium name="EnsemblFungi"/>
        </authorList>
    </citation>
    <scope>IDENTIFICATION</scope>
    <source>
        <strain evidence="2">ATCC 64411</strain>
    </source>
</reference>